<sequence length="154" mass="17282">MAIGVMEVLLVKAKGLPQTDLFARIDPYVLIQYKGQERRSSVLHEGGSNPVWNEKFVFRAEYPGSGDQFKLIFKIKDKDFFSSDDFLGQAEIYVKDLLAIGAENGKAELRPQKYRVVGADQSYCGEIEVGITFTLEEEEGSLGEDIGGWKESDY</sequence>
<evidence type="ECO:0000256" key="2">
    <source>
        <dbReference type="ARBA" id="ARBA00022837"/>
    </source>
</evidence>
<dbReference type="Gene3D" id="2.60.40.150">
    <property type="entry name" value="C2 domain"/>
    <property type="match status" value="1"/>
</dbReference>
<dbReference type="PROSITE" id="PS50004">
    <property type="entry name" value="C2"/>
    <property type="match status" value="1"/>
</dbReference>
<evidence type="ECO:0000313" key="4">
    <source>
        <dbReference type="EMBL" id="KAK4277958.1"/>
    </source>
</evidence>
<dbReference type="Proteomes" id="UP001293593">
    <property type="component" value="Unassembled WGS sequence"/>
</dbReference>
<dbReference type="PANTHER" id="PTHR46502">
    <property type="entry name" value="C2 DOMAIN-CONTAINING"/>
    <property type="match status" value="1"/>
</dbReference>
<evidence type="ECO:0000256" key="1">
    <source>
        <dbReference type="ARBA" id="ARBA00022723"/>
    </source>
</evidence>
<dbReference type="PANTHER" id="PTHR46502:SF21">
    <property type="entry name" value="CALCIUM-DEPENDENT LIPID-BINDING (CALB DOMAIN) FAMILY PROTEIN"/>
    <property type="match status" value="1"/>
</dbReference>
<dbReference type="AlphaFoldDB" id="A0AAE1MVM1"/>
<evidence type="ECO:0000313" key="5">
    <source>
        <dbReference type="Proteomes" id="UP001293593"/>
    </source>
</evidence>
<comment type="caution">
    <text evidence="4">The sequence shown here is derived from an EMBL/GenBank/DDBJ whole genome shotgun (WGS) entry which is preliminary data.</text>
</comment>
<organism evidence="4 5">
    <name type="scientific">Acacia crassicarpa</name>
    <name type="common">northern wattle</name>
    <dbReference type="NCBI Taxonomy" id="499986"/>
    <lineage>
        <taxon>Eukaryota</taxon>
        <taxon>Viridiplantae</taxon>
        <taxon>Streptophyta</taxon>
        <taxon>Embryophyta</taxon>
        <taxon>Tracheophyta</taxon>
        <taxon>Spermatophyta</taxon>
        <taxon>Magnoliopsida</taxon>
        <taxon>eudicotyledons</taxon>
        <taxon>Gunneridae</taxon>
        <taxon>Pentapetalae</taxon>
        <taxon>rosids</taxon>
        <taxon>fabids</taxon>
        <taxon>Fabales</taxon>
        <taxon>Fabaceae</taxon>
        <taxon>Caesalpinioideae</taxon>
        <taxon>mimosoid clade</taxon>
        <taxon>Acacieae</taxon>
        <taxon>Acacia</taxon>
    </lineage>
</organism>
<proteinExistence type="predicted"/>
<reference evidence="4" key="1">
    <citation type="submission" date="2023-10" db="EMBL/GenBank/DDBJ databases">
        <title>Chromosome-level genome of the transformable northern wattle, Acacia crassicarpa.</title>
        <authorList>
            <person name="Massaro I."/>
            <person name="Sinha N.R."/>
            <person name="Poethig S."/>
            <person name="Leichty A.R."/>
        </authorList>
    </citation>
    <scope>NUCLEOTIDE SEQUENCE</scope>
    <source>
        <strain evidence="4">Acra3RX</strain>
        <tissue evidence="4">Leaf</tissue>
    </source>
</reference>
<keyword evidence="2" id="KW-0106">Calcium</keyword>
<dbReference type="SUPFAM" id="SSF49562">
    <property type="entry name" value="C2 domain (Calcium/lipid-binding domain, CaLB)"/>
    <property type="match status" value="1"/>
</dbReference>
<name>A0AAE1MVM1_9FABA</name>
<dbReference type="SMART" id="SM00239">
    <property type="entry name" value="C2"/>
    <property type="match status" value="1"/>
</dbReference>
<keyword evidence="1" id="KW-0479">Metal-binding</keyword>
<dbReference type="GO" id="GO:0046872">
    <property type="term" value="F:metal ion binding"/>
    <property type="evidence" value="ECO:0007669"/>
    <property type="project" value="UniProtKB-KW"/>
</dbReference>
<dbReference type="Pfam" id="PF00168">
    <property type="entry name" value="C2"/>
    <property type="match status" value="1"/>
</dbReference>
<accession>A0AAE1MVM1</accession>
<keyword evidence="5" id="KW-1185">Reference proteome</keyword>
<protein>
    <recommendedName>
        <fullName evidence="3">C2 domain-containing protein</fullName>
    </recommendedName>
</protein>
<evidence type="ECO:0000259" key="3">
    <source>
        <dbReference type="PROSITE" id="PS50004"/>
    </source>
</evidence>
<dbReference type="EMBL" id="JAWXYG010000003">
    <property type="protein sequence ID" value="KAK4277958.1"/>
    <property type="molecule type" value="Genomic_DNA"/>
</dbReference>
<dbReference type="InterPro" id="IPR000008">
    <property type="entry name" value="C2_dom"/>
</dbReference>
<gene>
    <name evidence="4" type="ORF">QN277_015871</name>
</gene>
<dbReference type="InterPro" id="IPR035892">
    <property type="entry name" value="C2_domain_sf"/>
</dbReference>
<feature type="domain" description="C2" evidence="3">
    <location>
        <begin position="1"/>
        <end position="107"/>
    </location>
</feature>